<dbReference type="CDD" id="cd04489">
    <property type="entry name" value="ExoVII_LU_OBF"/>
    <property type="match status" value="1"/>
</dbReference>
<comment type="caution">
    <text evidence="9">The sequence shown here is derived from an EMBL/GenBank/DDBJ whole genome shotgun (WGS) entry which is preliminary data.</text>
</comment>
<evidence type="ECO:0000259" key="8">
    <source>
        <dbReference type="Pfam" id="PF13742"/>
    </source>
</evidence>
<dbReference type="EC" id="3.1.11.6" evidence="5"/>
<keyword evidence="3 5" id="KW-0378">Hydrolase</keyword>
<keyword evidence="2 5" id="KW-0540">Nuclease</keyword>
<dbReference type="GO" id="GO:0009318">
    <property type="term" value="C:exodeoxyribonuclease VII complex"/>
    <property type="evidence" value="ECO:0007669"/>
    <property type="project" value="UniProtKB-UniRule"/>
</dbReference>
<dbReference type="InterPro" id="IPR020579">
    <property type="entry name" value="Exonuc_VII_lsu_C"/>
</dbReference>
<dbReference type="GO" id="GO:0008855">
    <property type="term" value="F:exodeoxyribonuclease VII activity"/>
    <property type="evidence" value="ECO:0007669"/>
    <property type="project" value="UniProtKB-UniRule"/>
</dbReference>
<dbReference type="GO" id="GO:0005737">
    <property type="term" value="C:cytoplasm"/>
    <property type="evidence" value="ECO:0007669"/>
    <property type="project" value="UniProtKB-SubCell"/>
</dbReference>
<dbReference type="AlphaFoldDB" id="A0A0R1LNR9"/>
<sequence length="453" mass="50960">MSNVATTDYLTVTALTQYLKRKFDMDPYLGKVYLTGEISNFRLRPHAHQYFSLKDDHAKISAIMFRSAFEKLKFTPETGMKVLVVGRISLYEPSGSYQIYVERMEPDGVGQLYQAYEQLKKQLSQEGLFTATKRPLPRFPKRIAVVTSPSGAVIRDIITTARRRYPIAQIVLYPALVQGNDAAADIVRQIQRANANGTFDTLIIGRGGGSIEDLWPFNEEAVARAIAASQLPVISSVGHETDTTIADLVADVRAATPTAAAELAVPVLSDELIKLQQQRTRLVNAMANRIKFQQERLNQLLSAYVFRQPQRLYETYVQRLDRAQQGLTQQMHTQLQTWQQRTQLAQQRLTSQSPVPRIHQAQQTVQQTQTRLQTEMRRYLTAQETHVAQLASGLDYLSPLKIMSRGYSYVTQDDQIIRQTAALKPGPATIHLSDGTASAEIKTITPATEENHD</sequence>
<feature type="domain" description="OB-fold nucleic acid binding" evidence="8">
    <location>
        <begin position="10"/>
        <end position="105"/>
    </location>
</feature>
<dbReference type="InterPro" id="IPR003753">
    <property type="entry name" value="Exonuc_VII_L"/>
</dbReference>
<evidence type="ECO:0000256" key="3">
    <source>
        <dbReference type="ARBA" id="ARBA00022801"/>
    </source>
</evidence>
<evidence type="ECO:0000256" key="6">
    <source>
        <dbReference type="RuleBase" id="RU004355"/>
    </source>
</evidence>
<keyword evidence="1 5" id="KW-0963">Cytoplasm</keyword>
<comment type="similarity">
    <text evidence="5 6">Belongs to the XseA family.</text>
</comment>
<feature type="domain" description="Exonuclease VII large subunit C-terminal" evidence="7">
    <location>
        <begin position="131"/>
        <end position="439"/>
    </location>
</feature>
<dbReference type="PANTHER" id="PTHR30008">
    <property type="entry name" value="EXODEOXYRIBONUCLEASE 7 LARGE SUBUNIT"/>
    <property type="match status" value="1"/>
</dbReference>
<evidence type="ECO:0000259" key="7">
    <source>
        <dbReference type="Pfam" id="PF02601"/>
    </source>
</evidence>
<evidence type="ECO:0000256" key="4">
    <source>
        <dbReference type="ARBA" id="ARBA00022839"/>
    </source>
</evidence>
<comment type="subcellular location">
    <subcellularLocation>
        <location evidence="5 6">Cytoplasm</location>
    </subcellularLocation>
</comment>
<dbReference type="GO" id="GO:0006308">
    <property type="term" value="P:DNA catabolic process"/>
    <property type="evidence" value="ECO:0007669"/>
    <property type="project" value="UniProtKB-UniRule"/>
</dbReference>
<dbReference type="Proteomes" id="UP000051955">
    <property type="component" value="Unassembled WGS sequence"/>
</dbReference>
<comment type="function">
    <text evidence="5">Bidirectionally degrades single-stranded DNA into large acid-insoluble oligonucleotides, which are then degraded further into small acid-soluble oligonucleotides.</text>
</comment>
<dbReference type="Pfam" id="PF13742">
    <property type="entry name" value="tRNA_anti_2"/>
    <property type="match status" value="1"/>
</dbReference>
<comment type="catalytic activity">
    <reaction evidence="5 6">
        <text>Exonucleolytic cleavage in either 5'- to 3'- or 3'- to 5'-direction to yield nucleoside 5'-phosphates.</text>
        <dbReference type="EC" id="3.1.11.6"/>
    </reaction>
</comment>
<dbReference type="NCBIfam" id="TIGR00237">
    <property type="entry name" value="xseA"/>
    <property type="match status" value="1"/>
</dbReference>
<evidence type="ECO:0000313" key="10">
    <source>
        <dbReference type="Proteomes" id="UP000051955"/>
    </source>
</evidence>
<evidence type="ECO:0000313" key="9">
    <source>
        <dbReference type="EMBL" id="KRK94345.1"/>
    </source>
</evidence>
<dbReference type="InterPro" id="IPR025824">
    <property type="entry name" value="OB-fold_nuc-bd_dom"/>
</dbReference>
<gene>
    <name evidence="5" type="primary">xseA</name>
    <name evidence="9" type="ORF">FD25_GL000304</name>
</gene>
<evidence type="ECO:0000256" key="2">
    <source>
        <dbReference type="ARBA" id="ARBA00022722"/>
    </source>
</evidence>
<evidence type="ECO:0000256" key="5">
    <source>
        <dbReference type="HAMAP-Rule" id="MF_00378"/>
    </source>
</evidence>
<dbReference type="PANTHER" id="PTHR30008:SF0">
    <property type="entry name" value="EXODEOXYRIBONUCLEASE 7 LARGE SUBUNIT"/>
    <property type="match status" value="1"/>
</dbReference>
<dbReference type="EMBL" id="AZDV01000026">
    <property type="protein sequence ID" value="KRK94345.1"/>
    <property type="molecule type" value="Genomic_DNA"/>
</dbReference>
<evidence type="ECO:0000256" key="1">
    <source>
        <dbReference type="ARBA" id="ARBA00022490"/>
    </source>
</evidence>
<accession>A0A0R1LNR9</accession>
<organism evidence="9 10">
    <name type="scientific">Levilactobacillus acidifarinae DSM 19394 = JCM 15949</name>
    <dbReference type="NCBI Taxonomy" id="1423715"/>
    <lineage>
        <taxon>Bacteria</taxon>
        <taxon>Bacillati</taxon>
        <taxon>Bacillota</taxon>
        <taxon>Bacilli</taxon>
        <taxon>Lactobacillales</taxon>
        <taxon>Lactobacillaceae</taxon>
        <taxon>Levilactobacillus</taxon>
    </lineage>
</organism>
<dbReference type="STRING" id="1423715.FD25_GL000304"/>
<dbReference type="PATRIC" id="fig|1423715.3.peg.319"/>
<protein>
    <recommendedName>
        <fullName evidence="5">Exodeoxyribonuclease 7 large subunit</fullName>
        <ecNumber evidence="5">3.1.11.6</ecNumber>
    </recommendedName>
    <alternativeName>
        <fullName evidence="5">Exodeoxyribonuclease VII large subunit</fullName>
        <shortName evidence="5">Exonuclease VII large subunit</shortName>
    </alternativeName>
</protein>
<keyword evidence="4 5" id="KW-0269">Exonuclease</keyword>
<name>A0A0R1LNR9_9LACO</name>
<comment type="subunit">
    <text evidence="5">Heterooligomer composed of large and small subunits.</text>
</comment>
<proteinExistence type="inferred from homology"/>
<keyword evidence="10" id="KW-1185">Reference proteome</keyword>
<dbReference type="HAMAP" id="MF_00378">
    <property type="entry name" value="Exonuc_7_L"/>
    <property type="match status" value="1"/>
</dbReference>
<dbReference type="Pfam" id="PF02601">
    <property type="entry name" value="Exonuc_VII_L"/>
    <property type="match status" value="1"/>
</dbReference>
<dbReference type="GO" id="GO:0003676">
    <property type="term" value="F:nucleic acid binding"/>
    <property type="evidence" value="ECO:0007669"/>
    <property type="project" value="InterPro"/>
</dbReference>
<reference evidence="9 10" key="1">
    <citation type="journal article" date="2015" name="Genome Announc.">
        <title>Expanding the biotechnology potential of lactobacilli through comparative genomics of 213 strains and associated genera.</title>
        <authorList>
            <person name="Sun Z."/>
            <person name="Harris H.M."/>
            <person name="McCann A."/>
            <person name="Guo C."/>
            <person name="Argimon S."/>
            <person name="Zhang W."/>
            <person name="Yang X."/>
            <person name="Jeffery I.B."/>
            <person name="Cooney J.C."/>
            <person name="Kagawa T.F."/>
            <person name="Liu W."/>
            <person name="Song Y."/>
            <person name="Salvetti E."/>
            <person name="Wrobel A."/>
            <person name="Rasinkangas P."/>
            <person name="Parkhill J."/>
            <person name="Rea M.C."/>
            <person name="O'Sullivan O."/>
            <person name="Ritari J."/>
            <person name="Douillard F.P."/>
            <person name="Paul Ross R."/>
            <person name="Yang R."/>
            <person name="Briner A.E."/>
            <person name="Felis G.E."/>
            <person name="de Vos W.M."/>
            <person name="Barrangou R."/>
            <person name="Klaenhammer T.R."/>
            <person name="Caufield P.W."/>
            <person name="Cui Y."/>
            <person name="Zhang H."/>
            <person name="O'Toole P.W."/>
        </authorList>
    </citation>
    <scope>NUCLEOTIDE SEQUENCE [LARGE SCALE GENOMIC DNA]</scope>
    <source>
        <strain evidence="9 10">DSM 19394</strain>
    </source>
</reference>